<evidence type="ECO:0000259" key="1">
    <source>
        <dbReference type="Pfam" id="PF13843"/>
    </source>
</evidence>
<dbReference type="Pfam" id="PF13843">
    <property type="entry name" value="DDE_Tnp_1_7"/>
    <property type="match status" value="1"/>
</dbReference>
<keyword evidence="3" id="KW-1185">Reference proteome</keyword>
<dbReference type="PANTHER" id="PTHR46599:SF2">
    <property type="entry name" value="PIGGYBAC TRANSPOSABLE ELEMENT-DERIVED PROTEIN 4-LIKE"/>
    <property type="match status" value="1"/>
</dbReference>
<reference evidence="2 3" key="1">
    <citation type="submission" date="2022-12" db="EMBL/GenBank/DDBJ databases">
        <title>Chromosome-level genome of Tegillarca granosa.</title>
        <authorList>
            <person name="Kim J."/>
        </authorList>
    </citation>
    <scope>NUCLEOTIDE SEQUENCE [LARGE SCALE GENOMIC DNA]</scope>
    <source>
        <strain evidence="2">Teg-2019</strain>
        <tissue evidence="2">Adductor muscle</tissue>
    </source>
</reference>
<gene>
    <name evidence="2" type="ORF">KUTeg_006490</name>
</gene>
<evidence type="ECO:0000313" key="2">
    <source>
        <dbReference type="EMBL" id="KAJ8316476.1"/>
    </source>
</evidence>
<sequence length="97" mass="11328">MPEAIRSKSESLTMQKENLTGTALKDKKSVTYLSTCSDPKMVRTIQRRQKDASVKDIPATSVSELYNKYMFVVDIADQKRMQYSTCRKAKKWYKYLF</sequence>
<dbReference type="EMBL" id="JARBDR010000328">
    <property type="protein sequence ID" value="KAJ8316476.1"/>
    <property type="molecule type" value="Genomic_DNA"/>
</dbReference>
<accession>A0ABQ9FGM3</accession>
<dbReference type="InterPro" id="IPR029526">
    <property type="entry name" value="PGBD"/>
</dbReference>
<dbReference type="PANTHER" id="PTHR46599">
    <property type="entry name" value="PIGGYBAC TRANSPOSABLE ELEMENT-DERIVED PROTEIN 4"/>
    <property type="match status" value="1"/>
</dbReference>
<proteinExistence type="predicted"/>
<comment type="caution">
    <text evidence="2">The sequence shown here is derived from an EMBL/GenBank/DDBJ whole genome shotgun (WGS) entry which is preliminary data.</text>
</comment>
<protein>
    <recommendedName>
        <fullName evidence="1">PiggyBac transposable element-derived protein domain-containing protein</fullName>
    </recommendedName>
</protein>
<feature type="domain" description="PiggyBac transposable element-derived protein" evidence="1">
    <location>
        <begin position="7"/>
        <end position="97"/>
    </location>
</feature>
<evidence type="ECO:0000313" key="3">
    <source>
        <dbReference type="Proteomes" id="UP001217089"/>
    </source>
</evidence>
<dbReference type="Proteomes" id="UP001217089">
    <property type="component" value="Unassembled WGS sequence"/>
</dbReference>
<organism evidence="2 3">
    <name type="scientific">Tegillarca granosa</name>
    <name type="common">Malaysian cockle</name>
    <name type="synonym">Anadara granosa</name>
    <dbReference type="NCBI Taxonomy" id="220873"/>
    <lineage>
        <taxon>Eukaryota</taxon>
        <taxon>Metazoa</taxon>
        <taxon>Spiralia</taxon>
        <taxon>Lophotrochozoa</taxon>
        <taxon>Mollusca</taxon>
        <taxon>Bivalvia</taxon>
        <taxon>Autobranchia</taxon>
        <taxon>Pteriomorphia</taxon>
        <taxon>Arcoida</taxon>
        <taxon>Arcoidea</taxon>
        <taxon>Arcidae</taxon>
        <taxon>Tegillarca</taxon>
    </lineage>
</organism>
<name>A0ABQ9FGM3_TEGGR</name>